<dbReference type="AlphaFoldDB" id="A0A7I8KBJ7"/>
<accession>A0A7I8KBJ7</accession>
<dbReference type="Proteomes" id="UP000663760">
    <property type="component" value="Chromosome 4"/>
</dbReference>
<dbReference type="EMBL" id="LR746267">
    <property type="protein sequence ID" value="CAA7394375.1"/>
    <property type="molecule type" value="Genomic_DNA"/>
</dbReference>
<keyword evidence="2" id="KW-1185">Reference proteome</keyword>
<proteinExistence type="predicted"/>
<reference evidence="1" key="1">
    <citation type="submission" date="2020-02" db="EMBL/GenBank/DDBJ databases">
        <authorList>
            <person name="Scholz U."/>
            <person name="Mascher M."/>
            <person name="Fiebig A."/>
        </authorList>
    </citation>
    <scope>NUCLEOTIDE SEQUENCE</scope>
</reference>
<organism evidence="1 2">
    <name type="scientific">Spirodela intermedia</name>
    <name type="common">Intermediate duckweed</name>
    <dbReference type="NCBI Taxonomy" id="51605"/>
    <lineage>
        <taxon>Eukaryota</taxon>
        <taxon>Viridiplantae</taxon>
        <taxon>Streptophyta</taxon>
        <taxon>Embryophyta</taxon>
        <taxon>Tracheophyta</taxon>
        <taxon>Spermatophyta</taxon>
        <taxon>Magnoliopsida</taxon>
        <taxon>Liliopsida</taxon>
        <taxon>Araceae</taxon>
        <taxon>Lemnoideae</taxon>
        <taxon>Spirodela</taxon>
    </lineage>
</organism>
<gene>
    <name evidence="1" type="ORF">SI8410_04005036</name>
</gene>
<evidence type="ECO:0000313" key="2">
    <source>
        <dbReference type="Proteomes" id="UP000663760"/>
    </source>
</evidence>
<evidence type="ECO:0000313" key="1">
    <source>
        <dbReference type="EMBL" id="CAA7394375.1"/>
    </source>
</evidence>
<name>A0A7I8KBJ7_SPIIN</name>
<protein>
    <submittedName>
        <fullName evidence="1">Uncharacterized protein</fullName>
    </submittedName>
</protein>
<sequence>MEKYKVLEIEGGSKSKHLLVDSRVEDLEFVDSDVSFFPKIRVLWIQAQNLFIFWVTIVLLPRLRQPL</sequence>